<evidence type="ECO:0000313" key="3">
    <source>
        <dbReference type="Proteomes" id="UP000636010"/>
    </source>
</evidence>
<dbReference type="EMBL" id="BMEC01000019">
    <property type="protein sequence ID" value="GGC53787.1"/>
    <property type="molecule type" value="Genomic_DNA"/>
</dbReference>
<gene>
    <name evidence="2" type="ORF">GCM10011506_44260</name>
</gene>
<feature type="chain" id="PRO_5045986314" evidence="1">
    <location>
        <begin position="25"/>
        <end position="652"/>
    </location>
</feature>
<keyword evidence="1" id="KW-0732">Signal</keyword>
<evidence type="ECO:0000313" key="2">
    <source>
        <dbReference type="EMBL" id="GGC53787.1"/>
    </source>
</evidence>
<keyword evidence="3" id="KW-1185">Reference proteome</keyword>
<reference evidence="3" key="1">
    <citation type="journal article" date="2019" name="Int. J. Syst. Evol. Microbiol.">
        <title>The Global Catalogue of Microorganisms (GCM) 10K type strain sequencing project: providing services to taxonomists for standard genome sequencing and annotation.</title>
        <authorList>
            <consortium name="The Broad Institute Genomics Platform"/>
            <consortium name="The Broad Institute Genome Sequencing Center for Infectious Disease"/>
            <person name="Wu L."/>
            <person name="Ma J."/>
        </authorList>
    </citation>
    <scope>NUCLEOTIDE SEQUENCE [LARGE SCALE GENOMIC DNA]</scope>
    <source>
        <strain evidence="3">CGMCC 1.10832</strain>
    </source>
</reference>
<protein>
    <submittedName>
        <fullName evidence="2">Uncharacterized protein</fullName>
    </submittedName>
</protein>
<comment type="caution">
    <text evidence="2">The sequence shown here is derived from an EMBL/GenBank/DDBJ whole genome shotgun (WGS) entry which is preliminary data.</text>
</comment>
<organism evidence="2 3">
    <name type="scientific">Marivirga lumbricoides</name>
    <dbReference type="NCBI Taxonomy" id="1046115"/>
    <lineage>
        <taxon>Bacteria</taxon>
        <taxon>Pseudomonadati</taxon>
        <taxon>Bacteroidota</taxon>
        <taxon>Cytophagia</taxon>
        <taxon>Cytophagales</taxon>
        <taxon>Marivirgaceae</taxon>
        <taxon>Marivirga</taxon>
    </lineage>
</organism>
<evidence type="ECO:0000256" key="1">
    <source>
        <dbReference type="SAM" id="SignalP"/>
    </source>
</evidence>
<dbReference type="Proteomes" id="UP000636010">
    <property type="component" value="Unassembled WGS sequence"/>
</dbReference>
<accession>A0ABQ1NBM9</accession>
<sequence>MKNSYTLLLLSLLLLLLPVEQLQAQAPYVEDQQYLALAFALAAQNPEMKEEVEAFMALPEEEKRVAFQEARSVINAFRINKRMKQLEFTPASEFICLVYVDGEALIPEALRELGEREYEDLSMYGRVHFSFTKDFKGAYTVAMMVDGSEAVINKYGTKQQLERIATEEFEKAGLHDKTYDFIEVDESELLAPLYDTIVKRFMEEGMPAEGSEEGLSEEDVVALKEEFMAKPHWHRAALVLKKFLDDKGFYNDVTIDCGGSDCKVRTSVAIAENATIEQETTFHSGMEEEQLMDMLRNIYKVPYFEAEAAFTEGISESFWNYMRIQDAKIARQEGWLVAYAEFTADLVTAPTGVPTIYGWITGNHWRTGNELKWWEQVLGAFDVIPGEALAKAGITALVIKIGNKVFDFTKVATATRSFLVGARQAGLKVVMKGTNEVILYGSQGIKQIGRFADGVLQDIYWNYGGERILAKLAGVKYVIDGKTLDDAIEIVEDGAGNVGARVVGAGIRFTDEIDGLISGLKTKARYVLEGTGDYKTVKGHHPTAKKAFEGDIAYDYNKAFSVSPQKLDEVAGIRNIHGTITGQQNSLYSTWRRANPSVKLTLTDMVQIEIRAMKNAGIPEDIATGWVLKALEDLKAQGVTLITNIPWNGLNK</sequence>
<dbReference type="RefSeq" id="WP_188467532.1">
    <property type="nucleotide sequence ID" value="NZ_BAABHU010000019.1"/>
</dbReference>
<name>A0ABQ1NBM9_9BACT</name>
<proteinExistence type="predicted"/>
<feature type="signal peptide" evidence="1">
    <location>
        <begin position="1"/>
        <end position="24"/>
    </location>
</feature>